<organism evidence="1 2">
    <name type="scientific">Aspergillus niger</name>
    <dbReference type="NCBI Taxonomy" id="5061"/>
    <lineage>
        <taxon>Eukaryota</taxon>
        <taxon>Fungi</taxon>
        <taxon>Dikarya</taxon>
        <taxon>Ascomycota</taxon>
        <taxon>Pezizomycotina</taxon>
        <taxon>Eurotiomycetes</taxon>
        <taxon>Eurotiomycetidae</taxon>
        <taxon>Eurotiales</taxon>
        <taxon>Aspergillaceae</taxon>
        <taxon>Aspergillus</taxon>
        <taxon>Aspergillus subgen. Circumdati</taxon>
    </lineage>
</organism>
<dbReference type="Proteomes" id="UP000197666">
    <property type="component" value="Unassembled WGS sequence"/>
</dbReference>
<dbReference type="AlphaFoldDB" id="A0A254U7Y1"/>
<dbReference type="RefSeq" id="XP_059604437.1">
    <property type="nucleotide sequence ID" value="XM_059750840.1"/>
</dbReference>
<dbReference type="OrthoDB" id="10289624at2759"/>
<dbReference type="VEuPathDB" id="FungiDB:ATCC64974_37910"/>
<dbReference type="EMBL" id="NKJJ02000010">
    <property type="protein sequence ID" value="TPR06017.1"/>
    <property type="molecule type" value="Genomic_DNA"/>
</dbReference>
<evidence type="ECO:0000313" key="1">
    <source>
        <dbReference type="EMBL" id="TPR06017.1"/>
    </source>
</evidence>
<sequence>MEFHPHLDIYNISEILAHRAGIEARAEDMYAELQTLKQMVEDRISRVNAMAVTASSAADRYKAVKLMYLIMETRGFEMEQWYSSLTAEERGDEDTMIDYVRRYYGWEPVLDFFGRIQLMRDTHHDFIEGLRQGEVQYLLAYHQKYLAETLACFHFFESEIGSQGLGEWWGQRLERAVTVHWDLNRHFLQEARGQQYVPVYSSSDVVSAGNSDLERAVEYVDWATHELEAYVMQTHGIQSYAAIEY</sequence>
<dbReference type="VEuPathDB" id="FungiDB:M747DRAFT_373071"/>
<proteinExistence type="predicted"/>
<name>A0A254U7Y1_ASPNG</name>
<accession>A0A254U7Y1</accession>
<reference evidence="3" key="4">
    <citation type="submission" date="2025-04" db="UniProtKB">
        <authorList>
            <consortium name="RefSeq"/>
        </authorList>
    </citation>
    <scope>IDENTIFICATION</scope>
</reference>
<dbReference type="KEGG" id="ang:An12g04230"/>
<dbReference type="GeneID" id="84592552"/>
<dbReference type="VEuPathDB" id="FungiDB:ASPNIDRAFT2_1133243"/>
<dbReference type="VEuPathDB" id="FungiDB:An12g04230"/>
<reference evidence="1" key="2">
    <citation type="submission" date="2019-02" db="EMBL/GenBank/DDBJ databases">
        <title>FDA dAtabase for Regulatory Grade micrObial Sequences (FDA-ARGOS): Supporting development and validation of Infectious Disease Dx tests.</title>
        <authorList>
            <person name="Kerrigan L."/>
            <person name="Tallon L.J."/>
            <person name="Sadzewicz L."/>
            <person name="Sengamalay N."/>
            <person name="Ott S."/>
            <person name="Godinez A."/>
            <person name="Nagaraj S."/>
            <person name="Vavikolanu K."/>
            <person name="Vyas G."/>
            <person name="Nadendla S."/>
            <person name="Aluvathingal J."/>
            <person name="Sichtig H."/>
        </authorList>
    </citation>
    <scope>NUCLEOTIDE SEQUENCE</scope>
    <source>
        <strain evidence="1">FDAARGOS_311</strain>
    </source>
</reference>
<protein>
    <submittedName>
        <fullName evidence="1">Short chain dehydrogenase family protein</fullName>
    </submittedName>
</protein>
<reference evidence="3" key="3">
    <citation type="submission" date="2025-02" db="EMBL/GenBank/DDBJ databases">
        <authorList>
            <consortium name="NCBI Genome Project"/>
        </authorList>
    </citation>
    <scope>NUCLEOTIDE SEQUENCE</scope>
</reference>
<reference evidence="2" key="1">
    <citation type="submission" date="2018-10" db="EMBL/GenBank/DDBJ databases">
        <title>FDA dAtabase for Regulatory Grade micrObial Sequences (FDA-ARGOS): Supporting development and validation of Infectious Disease Dx tests.</title>
        <authorList>
            <person name="Kerrigan L."/>
            <person name="Tallon L."/>
            <person name="Sadzewicz L."/>
            <person name="Sengamalay N."/>
            <person name="Ott S."/>
            <person name="Godinez A."/>
            <person name="Nagaraj S."/>
            <person name="Vavikolanu K."/>
            <person name="Nadendla S."/>
            <person name="George J."/>
            <person name="Sichtig H."/>
        </authorList>
    </citation>
    <scope>NUCLEOTIDE SEQUENCE [LARGE SCALE GENOMIC DNA]</scope>
    <source>
        <strain evidence="2">FDAARGOS_311</strain>
    </source>
</reference>
<gene>
    <name evidence="3" type="ORF">An12g04230</name>
    <name evidence="1" type="ORF">CAN33_0019310</name>
</gene>
<evidence type="ECO:0000313" key="2">
    <source>
        <dbReference type="Proteomes" id="UP000197666"/>
    </source>
</evidence>
<evidence type="ECO:0000313" key="3">
    <source>
        <dbReference type="RefSeq" id="XP_059604437.1"/>
    </source>
</evidence>